<accession>A0A2V2NGB0</accession>
<feature type="transmembrane region" description="Helical" evidence="1">
    <location>
        <begin position="101"/>
        <end position="122"/>
    </location>
</feature>
<evidence type="ECO:0000313" key="3">
    <source>
        <dbReference type="Proteomes" id="UP000245657"/>
    </source>
</evidence>
<evidence type="ECO:0008006" key="4">
    <source>
        <dbReference type="Google" id="ProtNLM"/>
    </source>
</evidence>
<reference evidence="2 3" key="1">
    <citation type="submission" date="2018-05" db="EMBL/GenBank/DDBJ databases">
        <title>Draft genome of Methanospirillum lacunae Ki8-1.</title>
        <authorList>
            <person name="Dueholm M.S."/>
            <person name="Nielsen P.H."/>
            <person name="Bakmann L.F."/>
            <person name="Otzen D.E."/>
        </authorList>
    </citation>
    <scope>NUCLEOTIDE SEQUENCE [LARGE SCALE GENOMIC DNA]</scope>
    <source>
        <strain evidence="2 3">Ki8-1</strain>
    </source>
</reference>
<keyword evidence="1" id="KW-0812">Transmembrane</keyword>
<feature type="transmembrane region" description="Helical" evidence="1">
    <location>
        <begin position="77"/>
        <end position="95"/>
    </location>
</feature>
<organism evidence="2 3">
    <name type="scientific">Methanospirillum lacunae</name>
    <dbReference type="NCBI Taxonomy" id="668570"/>
    <lineage>
        <taxon>Archaea</taxon>
        <taxon>Methanobacteriati</taxon>
        <taxon>Methanobacteriota</taxon>
        <taxon>Stenosarchaea group</taxon>
        <taxon>Methanomicrobia</taxon>
        <taxon>Methanomicrobiales</taxon>
        <taxon>Methanospirillaceae</taxon>
        <taxon>Methanospirillum</taxon>
    </lineage>
</organism>
<gene>
    <name evidence="2" type="ORF">DK846_04225</name>
</gene>
<sequence>MKDHQRYIRIDQGYIMAALFDIRSPEENPVQIISLIGIILLLVFYSDISTPLGLMTWILYFIPLVMTLYLRWQYSPFVVTGISILFIIVSFFFSPRDMSEFYALVNRSFFCLLLIVLASLIWSNKRRVSFLQISKDKFQAIVESSPLSIIIITGEDVRYINPAGLDLITGDSQPGSVDFWIHLFSPDNYEMIRSGIMKAREGAMIELSDLKFGIRESKNQIADLWIKEVVWDKTSAIQLIIRIQT</sequence>
<keyword evidence="1" id="KW-1133">Transmembrane helix</keyword>
<evidence type="ECO:0000256" key="1">
    <source>
        <dbReference type="SAM" id="Phobius"/>
    </source>
</evidence>
<dbReference type="EMBL" id="QGMY01000002">
    <property type="protein sequence ID" value="PWR74363.1"/>
    <property type="molecule type" value="Genomic_DNA"/>
</dbReference>
<protein>
    <recommendedName>
        <fullName evidence="4">PAS domain-containing protein</fullName>
    </recommendedName>
</protein>
<comment type="caution">
    <text evidence="2">The sequence shown here is derived from an EMBL/GenBank/DDBJ whole genome shotgun (WGS) entry which is preliminary data.</text>
</comment>
<dbReference type="AlphaFoldDB" id="A0A2V2NGB0"/>
<keyword evidence="3" id="KW-1185">Reference proteome</keyword>
<proteinExistence type="predicted"/>
<evidence type="ECO:0000313" key="2">
    <source>
        <dbReference type="EMBL" id="PWR74363.1"/>
    </source>
</evidence>
<name>A0A2V2NGB0_9EURY</name>
<dbReference type="Proteomes" id="UP000245657">
    <property type="component" value="Unassembled WGS sequence"/>
</dbReference>
<keyword evidence="1" id="KW-0472">Membrane</keyword>